<dbReference type="EMBL" id="GBRH01261606">
    <property type="protein sequence ID" value="JAD36289.1"/>
    <property type="molecule type" value="Transcribed_RNA"/>
</dbReference>
<name>A0A0A8ZA40_ARUDO</name>
<reference evidence="1" key="2">
    <citation type="journal article" date="2015" name="Data Brief">
        <title>Shoot transcriptome of the giant reed, Arundo donax.</title>
        <authorList>
            <person name="Barrero R.A."/>
            <person name="Guerrero F.D."/>
            <person name="Moolhuijzen P."/>
            <person name="Goolsby J.A."/>
            <person name="Tidwell J."/>
            <person name="Bellgard S.E."/>
            <person name="Bellgard M.I."/>
        </authorList>
    </citation>
    <scope>NUCLEOTIDE SEQUENCE</scope>
    <source>
        <tissue evidence="1">Shoot tissue taken approximately 20 cm above the soil surface</tissue>
    </source>
</reference>
<organism evidence="1">
    <name type="scientific">Arundo donax</name>
    <name type="common">Giant reed</name>
    <name type="synonym">Donax arundinaceus</name>
    <dbReference type="NCBI Taxonomy" id="35708"/>
    <lineage>
        <taxon>Eukaryota</taxon>
        <taxon>Viridiplantae</taxon>
        <taxon>Streptophyta</taxon>
        <taxon>Embryophyta</taxon>
        <taxon>Tracheophyta</taxon>
        <taxon>Spermatophyta</taxon>
        <taxon>Magnoliopsida</taxon>
        <taxon>Liliopsida</taxon>
        <taxon>Poales</taxon>
        <taxon>Poaceae</taxon>
        <taxon>PACMAD clade</taxon>
        <taxon>Arundinoideae</taxon>
        <taxon>Arundineae</taxon>
        <taxon>Arundo</taxon>
    </lineage>
</organism>
<accession>A0A0A8ZA40</accession>
<dbReference type="AlphaFoldDB" id="A0A0A8ZA40"/>
<proteinExistence type="predicted"/>
<protein>
    <submittedName>
        <fullName evidence="1">Uncharacterized protein</fullName>
    </submittedName>
</protein>
<sequence length="18" mass="2142">MLTILFCFVNIVRITTRT</sequence>
<reference evidence="1" key="1">
    <citation type="submission" date="2014-09" db="EMBL/GenBank/DDBJ databases">
        <authorList>
            <person name="Magalhaes I.L.F."/>
            <person name="Oliveira U."/>
            <person name="Santos F.R."/>
            <person name="Vidigal T.H.D.A."/>
            <person name="Brescovit A.D."/>
            <person name="Santos A.J."/>
        </authorList>
    </citation>
    <scope>NUCLEOTIDE SEQUENCE</scope>
    <source>
        <tissue evidence="1">Shoot tissue taken approximately 20 cm above the soil surface</tissue>
    </source>
</reference>
<evidence type="ECO:0000313" key="1">
    <source>
        <dbReference type="EMBL" id="JAD36289.1"/>
    </source>
</evidence>